<evidence type="ECO:0000256" key="1">
    <source>
        <dbReference type="ARBA" id="ARBA00008356"/>
    </source>
</evidence>
<dbReference type="GO" id="GO:0071163">
    <property type="term" value="P:DNA replication preinitiation complex assembly"/>
    <property type="evidence" value="ECO:0007669"/>
    <property type="project" value="InterPro"/>
</dbReference>
<evidence type="ECO:0000256" key="2">
    <source>
        <dbReference type="ARBA" id="ARBA00023306"/>
    </source>
</evidence>
<dbReference type="GO" id="GO:0030174">
    <property type="term" value="P:regulation of DNA-templated DNA replication initiation"/>
    <property type="evidence" value="ECO:0007669"/>
    <property type="project" value="InterPro"/>
</dbReference>
<feature type="compositionally biased region" description="Basic residues" evidence="3">
    <location>
        <begin position="71"/>
        <end position="84"/>
    </location>
</feature>
<protein>
    <recommendedName>
        <fullName evidence="4">CDT1 Geminin-binding domain-containing protein</fullName>
    </recommendedName>
</protein>
<dbReference type="GO" id="GO:0005634">
    <property type="term" value="C:nucleus"/>
    <property type="evidence" value="ECO:0007669"/>
    <property type="project" value="TreeGrafter"/>
</dbReference>
<dbReference type="InterPro" id="IPR014939">
    <property type="entry name" value="CDT1_Gemini-bd-like"/>
</dbReference>
<keyword evidence="6" id="KW-1185">Reference proteome</keyword>
<dbReference type="Gene3D" id="1.10.10.1420">
    <property type="entry name" value="DNA replication factor Cdt1, C-terminal WH domain"/>
    <property type="match status" value="1"/>
</dbReference>
<feature type="region of interest" description="Disordered" evidence="3">
    <location>
        <begin position="137"/>
        <end position="209"/>
    </location>
</feature>
<dbReference type="InterPro" id="IPR045173">
    <property type="entry name" value="Cdt1"/>
</dbReference>
<evidence type="ECO:0000259" key="4">
    <source>
        <dbReference type="SMART" id="SM01075"/>
    </source>
</evidence>
<dbReference type="Pfam" id="PF16679">
    <property type="entry name" value="CDT1_C"/>
    <property type="match status" value="1"/>
</dbReference>
<dbReference type="CDD" id="cd08674">
    <property type="entry name" value="Cdt1_m"/>
    <property type="match status" value="1"/>
</dbReference>
<organism evidence="5 6">
    <name type="scientific">Oedothorax gibbosus</name>
    <dbReference type="NCBI Taxonomy" id="931172"/>
    <lineage>
        <taxon>Eukaryota</taxon>
        <taxon>Metazoa</taxon>
        <taxon>Ecdysozoa</taxon>
        <taxon>Arthropoda</taxon>
        <taxon>Chelicerata</taxon>
        <taxon>Arachnida</taxon>
        <taxon>Araneae</taxon>
        <taxon>Araneomorphae</taxon>
        <taxon>Entelegynae</taxon>
        <taxon>Araneoidea</taxon>
        <taxon>Linyphiidae</taxon>
        <taxon>Erigoninae</taxon>
        <taxon>Oedothorax</taxon>
    </lineage>
</organism>
<evidence type="ECO:0000313" key="5">
    <source>
        <dbReference type="EMBL" id="KAG8195611.1"/>
    </source>
</evidence>
<dbReference type="GO" id="GO:0000076">
    <property type="term" value="P:DNA replication checkpoint signaling"/>
    <property type="evidence" value="ECO:0007669"/>
    <property type="project" value="TreeGrafter"/>
</dbReference>
<evidence type="ECO:0000256" key="3">
    <source>
        <dbReference type="SAM" id="MobiDB-lite"/>
    </source>
</evidence>
<dbReference type="Proteomes" id="UP000827092">
    <property type="component" value="Unassembled WGS sequence"/>
</dbReference>
<evidence type="ECO:0000313" key="6">
    <source>
        <dbReference type="Proteomes" id="UP000827092"/>
    </source>
</evidence>
<keyword evidence="2" id="KW-0131">Cell cycle</keyword>
<dbReference type="SUPFAM" id="SSF46785">
    <property type="entry name" value="Winged helix' DNA-binding domain"/>
    <property type="match status" value="1"/>
</dbReference>
<dbReference type="EMBL" id="JAFNEN010000083">
    <property type="protein sequence ID" value="KAG8195611.1"/>
    <property type="molecule type" value="Genomic_DNA"/>
</dbReference>
<proteinExistence type="inferred from homology"/>
<comment type="similarity">
    <text evidence="1">Belongs to the Cdt1 family.</text>
</comment>
<feature type="compositionally biased region" description="Polar residues" evidence="3">
    <location>
        <begin position="137"/>
        <end position="159"/>
    </location>
</feature>
<sequence length="646" mass="72374">MSQTSVTRHYQFRKRNVQQIDVLKPNLTIVSEDGDNKTATVKGVKNAKMTIPKTAVAENSKSQKSEISKPVNKKKPAPTKKAKKTATDKKSKGKQSTLKGFFASESDLSEVTTAKNIPAKCFSCVSQQRVSSPFTSAETVAISSQQSPKRSPSNLSDEGTPSKKRLLEENVAEVSKDETFDKPKETARRKLQLSSHSSPVSEVPSPKGTNKLVDALIDQSRLKLVPSPKLGELKKALHSFSEKTLKLQQLQSNPYMINCIASSDKTLQKKKKPIPSVLACEKFSHLAETESLVLPLKYKELSDTFRSMDALVAQMYNRKENIKFDAVKEGMQTITKRSFSKAHLGQIVTVFPSAYNFTVDKTSCISKGNNSSEFQLIITPNLITNEGVKGSKKKTVVFHPINPMQLTCRASEFNNKLSDLVKNHHQEFLKKINFNTVSKDTIKRWHPKFPVDSVVDITVAQLPELPQNKMCTAKDVLNKLKGSFRSKDVKPLQSVTEETESSSLKSELVESSKSKSLNSPNLKGICVGLLEKIRGKESALALKNSFETPEEKKEFGMLEKVPKLVNIVYFYFIAERKSAIHIDLVVEKIIHSLSSLLTLEEVKEELKFIQEKFHFWLKFVQCSKGVYITLNKSVRINQMLEDAGLW</sequence>
<dbReference type="InterPro" id="IPR036390">
    <property type="entry name" value="WH_DNA-bd_sf"/>
</dbReference>
<dbReference type="GO" id="GO:0000278">
    <property type="term" value="P:mitotic cell cycle"/>
    <property type="evidence" value="ECO:0007669"/>
    <property type="project" value="TreeGrafter"/>
</dbReference>
<comment type="caution">
    <text evidence="5">The sequence shown here is derived from an EMBL/GenBank/DDBJ whole genome shotgun (WGS) entry which is preliminary data.</text>
</comment>
<feature type="compositionally biased region" description="Basic and acidic residues" evidence="3">
    <location>
        <begin position="174"/>
        <end position="188"/>
    </location>
</feature>
<dbReference type="AlphaFoldDB" id="A0AAV6VJ15"/>
<dbReference type="Pfam" id="PF08839">
    <property type="entry name" value="CDT1"/>
    <property type="match status" value="1"/>
</dbReference>
<gene>
    <name evidence="5" type="ORF">JTE90_017908</name>
</gene>
<dbReference type="GO" id="GO:0070182">
    <property type="term" value="F:DNA polymerase binding"/>
    <property type="evidence" value="ECO:0007669"/>
    <property type="project" value="TreeGrafter"/>
</dbReference>
<dbReference type="PANTHER" id="PTHR28637:SF1">
    <property type="entry name" value="DNA REPLICATION FACTOR CDT1"/>
    <property type="match status" value="1"/>
</dbReference>
<dbReference type="GO" id="GO:0003677">
    <property type="term" value="F:DNA binding"/>
    <property type="evidence" value="ECO:0007669"/>
    <property type="project" value="InterPro"/>
</dbReference>
<feature type="region of interest" description="Disordered" evidence="3">
    <location>
        <begin position="52"/>
        <end position="96"/>
    </location>
</feature>
<name>A0AAV6VJ15_9ARAC</name>
<reference evidence="5 6" key="1">
    <citation type="journal article" date="2022" name="Nat. Ecol. Evol.">
        <title>A masculinizing supergene underlies an exaggerated male reproductive morph in a spider.</title>
        <authorList>
            <person name="Hendrickx F."/>
            <person name="De Corte Z."/>
            <person name="Sonet G."/>
            <person name="Van Belleghem S.M."/>
            <person name="Kostlbacher S."/>
            <person name="Vangestel C."/>
        </authorList>
    </citation>
    <scope>NUCLEOTIDE SEQUENCE [LARGE SCALE GENOMIC DNA]</scope>
    <source>
        <strain evidence="5">W744_W776</strain>
    </source>
</reference>
<feature type="compositionally biased region" description="Low complexity" evidence="3">
    <location>
        <begin position="194"/>
        <end position="206"/>
    </location>
</feature>
<dbReference type="SMART" id="SM01075">
    <property type="entry name" value="CDT1"/>
    <property type="match status" value="1"/>
</dbReference>
<dbReference type="InterPro" id="IPR032054">
    <property type="entry name" value="Cdt1_C"/>
</dbReference>
<feature type="domain" description="CDT1 Geminin-binding" evidence="4">
    <location>
        <begin position="294"/>
        <end position="464"/>
    </location>
</feature>
<dbReference type="PANTHER" id="PTHR28637">
    <property type="entry name" value="DNA REPLICATION FACTOR CDT1"/>
    <property type="match status" value="1"/>
</dbReference>
<accession>A0AAV6VJ15</accession>
<dbReference type="InterPro" id="IPR038090">
    <property type="entry name" value="Cdt1_C_WH_dom_sf"/>
</dbReference>